<proteinExistence type="predicted"/>
<organism evidence="1">
    <name type="scientific">Rhizophora mucronata</name>
    <name type="common">Asiatic mangrove</name>
    <dbReference type="NCBI Taxonomy" id="61149"/>
    <lineage>
        <taxon>Eukaryota</taxon>
        <taxon>Viridiplantae</taxon>
        <taxon>Streptophyta</taxon>
        <taxon>Embryophyta</taxon>
        <taxon>Tracheophyta</taxon>
        <taxon>Spermatophyta</taxon>
        <taxon>Magnoliopsida</taxon>
        <taxon>eudicotyledons</taxon>
        <taxon>Gunneridae</taxon>
        <taxon>Pentapetalae</taxon>
        <taxon>rosids</taxon>
        <taxon>fabids</taxon>
        <taxon>Malpighiales</taxon>
        <taxon>Rhizophoraceae</taxon>
        <taxon>Rhizophora</taxon>
    </lineage>
</organism>
<sequence>MSYWLAEPSTPLDYVSQEFC</sequence>
<dbReference type="AlphaFoldDB" id="A0A2P2P519"/>
<protein>
    <submittedName>
        <fullName evidence="1">Uncharacterized protein</fullName>
    </submittedName>
</protein>
<accession>A0A2P2P519</accession>
<evidence type="ECO:0000313" key="1">
    <source>
        <dbReference type="EMBL" id="MBX49855.1"/>
    </source>
</evidence>
<dbReference type="EMBL" id="GGEC01069371">
    <property type="protein sequence ID" value="MBX49855.1"/>
    <property type="molecule type" value="Transcribed_RNA"/>
</dbReference>
<reference evidence="1" key="1">
    <citation type="submission" date="2018-02" db="EMBL/GenBank/DDBJ databases">
        <title>Rhizophora mucronata_Transcriptome.</title>
        <authorList>
            <person name="Meera S.P."/>
            <person name="Sreeshan A."/>
            <person name="Augustine A."/>
        </authorList>
    </citation>
    <scope>NUCLEOTIDE SEQUENCE</scope>
    <source>
        <tissue evidence="1">Leaf</tissue>
    </source>
</reference>
<name>A0A2P2P519_RHIMU</name>